<reference evidence="4 5" key="1">
    <citation type="submission" date="2024-03" db="EMBL/GenBank/DDBJ databases">
        <authorList>
            <person name="Brejova B."/>
        </authorList>
    </citation>
    <scope>NUCLEOTIDE SEQUENCE [LARGE SCALE GENOMIC DNA]</scope>
    <source>
        <strain evidence="4 5">CBS 14171</strain>
    </source>
</reference>
<dbReference type="Pfam" id="PF05348">
    <property type="entry name" value="UMP1"/>
    <property type="match status" value="1"/>
</dbReference>
<organism evidence="4 5">
    <name type="scientific">Lodderomyces beijingensis</name>
    <dbReference type="NCBI Taxonomy" id="1775926"/>
    <lineage>
        <taxon>Eukaryota</taxon>
        <taxon>Fungi</taxon>
        <taxon>Dikarya</taxon>
        <taxon>Ascomycota</taxon>
        <taxon>Saccharomycotina</taxon>
        <taxon>Pichiomycetes</taxon>
        <taxon>Debaryomycetaceae</taxon>
        <taxon>Candida/Lodderomyces clade</taxon>
        <taxon>Lodderomyces</taxon>
    </lineage>
</organism>
<evidence type="ECO:0000313" key="5">
    <source>
        <dbReference type="Proteomes" id="UP001497383"/>
    </source>
</evidence>
<dbReference type="RefSeq" id="XP_066830882.1">
    <property type="nucleotide sequence ID" value="XM_066974110.1"/>
</dbReference>
<evidence type="ECO:0000256" key="2">
    <source>
        <dbReference type="ARBA" id="ARBA00043974"/>
    </source>
</evidence>
<dbReference type="InterPro" id="IPR008012">
    <property type="entry name" value="Ump1"/>
</dbReference>
<comment type="similarity">
    <text evidence="2">Belongs to the POMP/UMP1 family.</text>
</comment>
<dbReference type="PANTHER" id="PTHR12828">
    <property type="entry name" value="PROTEASOME MATURATION PROTEIN UMP1"/>
    <property type="match status" value="1"/>
</dbReference>
<dbReference type="GeneID" id="92209140"/>
<gene>
    <name evidence="4" type="ORF">LODBEIA_P39440</name>
</gene>
<keyword evidence="5" id="KW-1185">Reference proteome</keyword>
<dbReference type="Proteomes" id="UP001497383">
    <property type="component" value="Chromosome 5"/>
</dbReference>
<dbReference type="PANTHER" id="PTHR12828:SF3">
    <property type="entry name" value="PROTEASOME MATURATION PROTEIN"/>
    <property type="match status" value="1"/>
</dbReference>
<proteinExistence type="inferred from homology"/>
<sequence>MSLRIIPQDARESSVSTSNATTASKNTPALAETLHTQSGPVNISSRINNLHPLQSRVTGWEQTQQESRMETYRRMFGSGVPIKRAMETAIVENTDFKPECLGGSSIMHKDILLGKDSSLDWEDVYPNGLMSGNNNGVDMHSEIEKRLGL</sequence>
<keyword evidence="1" id="KW-0143">Chaperone</keyword>
<evidence type="ECO:0008006" key="6">
    <source>
        <dbReference type="Google" id="ProtNLM"/>
    </source>
</evidence>
<accession>A0ABP0ZU75</accession>
<dbReference type="EMBL" id="OZ022409">
    <property type="protein sequence ID" value="CAK9439844.1"/>
    <property type="molecule type" value="Genomic_DNA"/>
</dbReference>
<name>A0ABP0ZU75_9ASCO</name>
<protein>
    <recommendedName>
        <fullName evidence="6">Proteasome maturation factor UMP1</fullName>
    </recommendedName>
</protein>
<evidence type="ECO:0000256" key="1">
    <source>
        <dbReference type="ARBA" id="ARBA00023186"/>
    </source>
</evidence>
<feature type="region of interest" description="Disordered" evidence="3">
    <location>
        <begin position="1"/>
        <end position="27"/>
    </location>
</feature>
<evidence type="ECO:0000313" key="4">
    <source>
        <dbReference type="EMBL" id="CAK9439844.1"/>
    </source>
</evidence>
<evidence type="ECO:0000256" key="3">
    <source>
        <dbReference type="SAM" id="MobiDB-lite"/>
    </source>
</evidence>
<feature type="compositionally biased region" description="Low complexity" evidence="3">
    <location>
        <begin position="13"/>
        <end position="27"/>
    </location>
</feature>